<dbReference type="Pfam" id="PF22614">
    <property type="entry name" value="Slo-like_RCK"/>
    <property type="match status" value="1"/>
</dbReference>
<proteinExistence type="predicted"/>
<accession>A0A3S5B3E3</accession>
<name>A0A3S5B3E3_9PLAT</name>
<dbReference type="OrthoDB" id="6251504at2759"/>
<comment type="caution">
    <text evidence="3">The sequence shown here is derived from an EMBL/GenBank/DDBJ whole genome shotgun (WGS) entry which is preliminary data.</text>
</comment>
<dbReference type="InterPro" id="IPR003148">
    <property type="entry name" value="RCK_N"/>
</dbReference>
<evidence type="ECO:0000313" key="4">
    <source>
        <dbReference type="Proteomes" id="UP000784294"/>
    </source>
</evidence>
<gene>
    <name evidence="3" type="ORF">PXEA_LOCUS28735</name>
</gene>
<keyword evidence="1" id="KW-1133">Transmembrane helix</keyword>
<feature type="transmembrane region" description="Helical" evidence="1">
    <location>
        <begin position="91"/>
        <end position="108"/>
    </location>
</feature>
<dbReference type="GO" id="GO:0006813">
    <property type="term" value="P:potassium ion transport"/>
    <property type="evidence" value="ECO:0007669"/>
    <property type="project" value="InterPro"/>
</dbReference>
<organism evidence="3 4">
    <name type="scientific">Protopolystoma xenopodis</name>
    <dbReference type="NCBI Taxonomy" id="117903"/>
    <lineage>
        <taxon>Eukaryota</taxon>
        <taxon>Metazoa</taxon>
        <taxon>Spiralia</taxon>
        <taxon>Lophotrochozoa</taxon>
        <taxon>Platyhelminthes</taxon>
        <taxon>Monogenea</taxon>
        <taxon>Polyopisthocotylea</taxon>
        <taxon>Polystomatidea</taxon>
        <taxon>Polystomatidae</taxon>
        <taxon>Protopolystoma</taxon>
    </lineage>
</organism>
<keyword evidence="1" id="KW-0472">Membrane</keyword>
<keyword evidence="4" id="KW-1185">Reference proteome</keyword>
<sequence length="122" mass="14005">MNDQKIFSIYPLLELLTTWMDQSASQASEYHFRNHILVCLVGPTAGGPINLSSFVMPLRFHWLDIQDIVILGDSSLISDNEWIKLKNFPRFFIINVSLSLFVPLLLYMPSYLHNSSPAFLCQ</sequence>
<dbReference type="EMBL" id="CAAALY010249501">
    <property type="protein sequence ID" value="VEL35295.1"/>
    <property type="molecule type" value="Genomic_DNA"/>
</dbReference>
<dbReference type="Proteomes" id="UP000784294">
    <property type="component" value="Unassembled WGS sequence"/>
</dbReference>
<dbReference type="AlphaFoldDB" id="A0A3S5B3E3"/>
<evidence type="ECO:0000259" key="2">
    <source>
        <dbReference type="Pfam" id="PF22614"/>
    </source>
</evidence>
<keyword evidence="1" id="KW-0812">Transmembrane</keyword>
<protein>
    <recommendedName>
        <fullName evidence="2">RCK N-terminal domain-containing protein</fullName>
    </recommendedName>
</protein>
<feature type="domain" description="RCK N-terminal" evidence="2">
    <location>
        <begin position="32"/>
        <end position="95"/>
    </location>
</feature>
<reference evidence="3" key="1">
    <citation type="submission" date="2018-11" db="EMBL/GenBank/DDBJ databases">
        <authorList>
            <consortium name="Pathogen Informatics"/>
        </authorList>
    </citation>
    <scope>NUCLEOTIDE SEQUENCE</scope>
</reference>
<evidence type="ECO:0000313" key="3">
    <source>
        <dbReference type="EMBL" id="VEL35295.1"/>
    </source>
</evidence>
<evidence type="ECO:0000256" key="1">
    <source>
        <dbReference type="SAM" id="Phobius"/>
    </source>
</evidence>